<name>A0A815U0K6_9BILA</name>
<dbReference type="EMBL" id="CAJNOU010006762">
    <property type="protein sequence ID" value="CAF1511983.1"/>
    <property type="molecule type" value="Genomic_DNA"/>
</dbReference>
<feature type="compositionally biased region" description="Low complexity" evidence="1">
    <location>
        <begin position="271"/>
        <end position="282"/>
    </location>
</feature>
<evidence type="ECO:0000313" key="3">
    <source>
        <dbReference type="Proteomes" id="UP000663889"/>
    </source>
</evidence>
<dbReference type="Proteomes" id="UP000663889">
    <property type="component" value="Unassembled WGS sequence"/>
</dbReference>
<comment type="caution">
    <text evidence="2">The sequence shown here is derived from an EMBL/GenBank/DDBJ whole genome shotgun (WGS) entry which is preliminary data.</text>
</comment>
<evidence type="ECO:0000256" key="1">
    <source>
        <dbReference type="SAM" id="MobiDB-lite"/>
    </source>
</evidence>
<evidence type="ECO:0000313" key="2">
    <source>
        <dbReference type="EMBL" id="CAF1511983.1"/>
    </source>
</evidence>
<reference evidence="2" key="1">
    <citation type="submission" date="2021-02" db="EMBL/GenBank/DDBJ databases">
        <authorList>
            <person name="Nowell W R."/>
        </authorList>
    </citation>
    <scope>NUCLEOTIDE SEQUENCE</scope>
</reference>
<gene>
    <name evidence="2" type="ORF">SEV965_LOCUS36601</name>
</gene>
<accession>A0A815U0K6</accession>
<feature type="region of interest" description="Disordered" evidence="1">
    <location>
        <begin position="297"/>
        <end position="367"/>
    </location>
</feature>
<protein>
    <submittedName>
        <fullName evidence="2">Uncharacterized protein</fullName>
    </submittedName>
</protein>
<feature type="region of interest" description="Disordered" evidence="1">
    <location>
        <begin position="256"/>
        <end position="285"/>
    </location>
</feature>
<organism evidence="2 3">
    <name type="scientific">Rotaria sordida</name>
    <dbReference type="NCBI Taxonomy" id="392033"/>
    <lineage>
        <taxon>Eukaryota</taxon>
        <taxon>Metazoa</taxon>
        <taxon>Spiralia</taxon>
        <taxon>Gnathifera</taxon>
        <taxon>Rotifera</taxon>
        <taxon>Eurotatoria</taxon>
        <taxon>Bdelloidea</taxon>
        <taxon>Philodinida</taxon>
        <taxon>Philodinidae</taxon>
        <taxon>Rotaria</taxon>
    </lineage>
</organism>
<sequence>MPRRKPSIWQFSRVLKMEETGFRIKMAQGGAGNSSVKLIKGSNVTVSEQITEQINEINHQLIKNKIDLLSALDKLRECVGTKYDNIIENAMDDPKFDKIYPVITNQNLLEELIRFIELPPKKIKGVGVANREIFKKENGRQISGSHRYLGVLEEDGTYNIYKKFKGGPLDGQTWLILRVQDECYRMTKFILEYAKTMGDMPRIRDVEDYFTNKKILVCRDRIQIILNHCHDAVNIINKKTNIDYDVTILSTTTIHQEKEKPSLDKTTNTNSIQMSKQSQSSSDPVLLDDINKMKSSKRLAKPVVSNTISPQPESNTTKCGTPLVNRLRKRKITSSPITDVKNNRKPAKANSCGDPVSSITSKKRRRQ</sequence>
<dbReference type="AlphaFoldDB" id="A0A815U0K6"/>
<feature type="compositionally biased region" description="Polar residues" evidence="1">
    <location>
        <begin position="304"/>
        <end position="319"/>
    </location>
</feature>
<proteinExistence type="predicted"/>